<accession>A0A7C4QG13</accession>
<name>A0A7C4QG13_9PLAN</name>
<feature type="coiled-coil region" evidence="1">
    <location>
        <begin position="46"/>
        <end position="73"/>
    </location>
</feature>
<keyword evidence="1" id="KW-0175">Coiled coil</keyword>
<dbReference type="EMBL" id="DSVQ01000003">
    <property type="protein sequence ID" value="HGT37881.1"/>
    <property type="molecule type" value="Genomic_DNA"/>
</dbReference>
<dbReference type="InterPro" id="IPR010870">
    <property type="entry name" value="Porin_O/P"/>
</dbReference>
<dbReference type="Pfam" id="PF07396">
    <property type="entry name" value="Porin_O_P"/>
    <property type="match status" value="1"/>
</dbReference>
<dbReference type="SUPFAM" id="SSF56935">
    <property type="entry name" value="Porins"/>
    <property type="match status" value="1"/>
</dbReference>
<evidence type="ECO:0000256" key="1">
    <source>
        <dbReference type="SAM" id="Coils"/>
    </source>
</evidence>
<reference evidence="2" key="1">
    <citation type="journal article" date="2020" name="mSystems">
        <title>Genome- and Community-Level Interaction Insights into Carbon Utilization and Element Cycling Functions of Hydrothermarchaeota in Hydrothermal Sediment.</title>
        <authorList>
            <person name="Zhou Z."/>
            <person name="Liu Y."/>
            <person name="Xu W."/>
            <person name="Pan J."/>
            <person name="Luo Z.H."/>
            <person name="Li M."/>
        </authorList>
    </citation>
    <scope>NUCLEOTIDE SEQUENCE [LARGE SCALE GENOMIC DNA]</scope>
    <source>
        <strain evidence="2">SpSt-508</strain>
    </source>
</reference>
<evidence type="ECO:0000313" key="2">
    <source>
        <dbReference type="EMBL" id="HGT37881.1"/>
    </source>
</evidence>
<dbReference type="InterPro" id="IPR023614">
    <property type="entry name" value="Porin_dom_sf"/>
</dbReference>
<proteinExistence type="predicted"/>
<dbReference type="Gene3D" id="2.40.160.10">
    <property type="entry name" value="Porin"/>
    <property type="match status" value="1"/>
</dbReference>
<dbReference type="CDD" id="cd14724">
    <property type="entry name" value="ZIP_Gal4-like_1"/>
    <property type="match status" value="1"/>
</dbReference>
<comment type="caution">
    <text evidence="2">The sequence shown here is derived from an EMBL/GenBank/DDBJ whole genome shotgun (WGS) entry which is preliminary data.</text>
</comment>
<organism evidence="2">
    <name type="scientific">Schlesneria paludicola</name>
    <dbReference type="NCBI Taxonomy" id="360056"/>
    <lineage>
        <taxon>Bacteria</taxon>
        <taxon>Pseudomonadati</taxon>
        <taxon>Planctomycetota</taxon>
        <taxon>Planctomycetia</taxon>
        <taxon>Planctomycetales</taxon>
        <taxon>Planctomycetaceae</taxon>
        <taxon>Schlesneria</taxon>
    </lineage>
</organism>
<sequence length="461" mass="51733">MIRLAGRWIFLTGLLIASSQRAEAVSDVLPPSPVASEAGSESAVPPDSWAQELEQLKERLKSLEAERDQRLAAARDQQAAEAKRTTVKWSGQLQADTYWFDQDQSSKATYGDIQNGEAFRRARTAMFGEIGPAEYRLEFDFAQAGRPTFLDVWTGFKDVPYLGKIRAGHFFEPFSLERLTSNRYTTFMERANPDQAFSPVRNLGIAAGNTWAEGHGTWAAGYFRSDSDVFGDDVGDNFENAVTGRVTYLPWFDDATGADYLHLGGGYSFRGTNAELARFRSQPEARVGAIGTNVPFFVDTGNIPSDHFQMVGVEAAWVRQFFMIHSEYVLTVVDRIDLPTVYLNGWYVSTSCFLTGEHRPYRKDTGTFDRVIPLRDFLRYARGKEVEFGPGAWEVALRVSQVNLNDDTVQGGRLTDFTLGVNWYLTPYSRITSNWVHAFADHPVQGRSGTNIFAVRIGFEF</sequence>
<protein>
    <recommendedName>
        <fullName evidence="3">Porin</fullName>
    </recommendedName>
</protein>
<gene>
    <name evidence="2" type="ORF">ENS64_01220</name>
</gene>
<dbReference type="AlphaFoldDB" id="A0A7C4QG13"/>
<evidence type="ECO:0008006" key="3">
    <source>
        <dbReference type="Google" id="ProtNLM"/>
    </source>
</evidence>